<accession>A0A4Y2H3H5</accession>
<keyword evidence="3" id="KW-1185">Reference proteome</keyword>
<name>A0A4Y2H3H5_ARAVE</name>
<protein>
    <submittedName>
        <fullName evidence="2">Uncharacterized protein</fullName>
    </submittedName>
</protein>
<evidence type="ECO:0000313" key="3">
    <source>
        <dbReference type="Proteomes" id="UP000499080"/>
    </source>
</evidence>
<dbReference type="Proteomes" id="UP000499080">
    <property type="component" value="Unassembled WGS sequence"/>
</dbReference>
<evidence type="ECO:0000256" key="1">
    <source>
        <dbReference type="SAM" id="MobiDB-lite"/>
    </source>
</evidence>
<reference evidence="2 3" key="1">
    <citation type="journal article" date="2019" name="Sci. Rep.">
        <title>Orb-weaving spider Araneus ventricosus genome elucidates the spidroin gene catalogue.</title>
        <authorList>
            <person name="Kono N."/>
            <person name="Nakamura H."/>
            <person name="Ohtoshi R."/>
            <person name="Moran D.A.P."/>
            <person name="Shinohara A."/>
            <person name="Yoshida Y."/>
            <person name="Fujiwara M."/>
            <person name="Mori M."/>
            <person name="Tomita M."/>
            <person name="Arakawa K."/>
        </authorList>
    </citation>
    <scope>NUCLEOTIDE SEQUENCE [LARGE SCALE GENOMIC DNA]</scope>
</reference>
<dbReference type="EMBL" id="BGPR01179994">
    <property type="protein sequence ID" value="GBM59496.1"/>
    <property type="molecule type" value="Genomic_DNA"/>
</dbReference>
<comment type="caution">
    <text evidence="2">The sequence shown here is derived from an EMBL/GenBank/DDBJ whole genome shotgun (WGS) entry which is preliminary data.</text>
</comment>
<sequence length="107" mass="11927">MFLISSPCCGFESRSVSLKCRRFSNNSKLFGCKKNPIHQEISSFNEISYVRGRTLMRLRKETVGNHDDKGSQMTLNTLTPKPPVTSGADFGRLLFRKGGEGSWASGH</sequence>
<evidence type="ECO:0000313" key="2">
    <source>
        <dbReference type="EMBL" id="GBM59496.1"/>
    </source>
</evidence>
<organism evidence="2 3">
    <name type="scientific">Araneus ventricosus</name>
    <name type="common">Orbweaver spider</name>
    <name type="synonym">Epeira ventricosa</name>
    <dbReference type="NCBI Taxonomy" id="182803"/>
    <lineage>
        <taxon>Eukaryota</taxon>
        <taxon>Metazoa</taxon>
        <taxon>Ecdysozoa</taxon>
        <taxon>Arthropoda</taxon>
        <taxon>Chelicerata</taxon>
        <taxon>Arachnida</taxon>
        <taxon>Araneae</taxon>
        <taxon>Araneomorphae</taxon>
        <taxon>Entelegynae</taxon>
        <taxon>Araneoidea</taxon>
        <taxon>Araneidae</taxon>
        <taxon>Araneus</taxon>
    </lineage>
</organism>
<dbReference type="AlphaFoldDB" id="A0A4Y2H3H5"/>
<feature type="region of interest" description="Disordered" evidence="1">
    <location>
        <begin position="63"/>
        <end position="87"/>
    </location>
</feature>
<gene>
    <name evidence="2" type="ORF">AVEN_70089_1</name>
</gene>
<proteinExistence type="predicted"/>